<evidence type="ECO:0000256" key="1">
    <source>
        <dbReference type="ARBA" id="ARBA00023015"/>
    </source>
</evidence>
<evidence type="ECO:0000256" key="3">
    <source>
        <dbReference type="ARBA" id="ARBA00023163"/>
    </source>
</evidence>
<dbReference type="PROSITE" id="PS50995">
    <property type="entry name" value="HTH_MARR_2"/>
    <property type="match status" value="1"/>
</dbReference>
<dbReference type="Gene3D" id="1.10.10.10">
    <property type="entry name" value="Winged helix-like DNA-binding domain superfamily/Winged helix DNA-binding domain"/>
    <property type="match status" value="1"/>
</dbReference>
<dbReference type="InterPro" id="IPR036388">
    <property type="entry name" value="WH-like_DNA-bd_sf"/>
</dbReference>
<keyword evidence="1" id="KW-0805">Transcription regulation</keyword>
<dbReference type="InterPro" id="IPR036390">
    <property type="entry name" value="WH_DNA-bd_sf"/>
</dbReference>
<evidence type="ECO:0000313" key="5">
    <source>
        <dbReference type="EMBL" id="OFI33004.1"/>
    </source>
</evidence>
<dbReference type="OrthoDB" id="8906692at2"/>
<keyword evidence="6" id="KW-1185">Reference proteome</keyword>
<evidence type="ECO:0000259" key="4">
    <source>
        <dbReference type="PROSITE" id="PS50995"/>
    </source>
</evidence>
<gene>
    <name evidence="5" type="ORF">BFC17_01650</name>
</gene>
<reference evidence="5 6" key="1">
    <citation type="submission" date="2016-09" db="EMBL/GenBank/DDBJ databases">
        <title>Alteromonas lipolytica, a new species isolated from sea water.</title>
        <authorList>
            <person name="Wu Y.-H."/>
            <person name="Cheng H."/>
            <person name="Xu X.-W."/>
        </authorList>
    </citation>
    <scope>NUCLEOTIDE SEQUENCE [LARGE SCALE GENOMIC DNA]</scope>
    <source>
        <strain evidence="5 6">JW12</strain>
    </source>
</reference>
<accession>A0A1E8FAQ1</accession>
<dbReference type="GO" id="GO:0003700">
    <property type="term" value="F:DNA-binding transcription factor activity"/>
    <property type="evidence" value="ECO:0007669"/>
    <property type="project" value="InterPro"/>
</dbReference>
<dbReference type="SMART" id="SM00347">
    <property type="entry name" value="HTH_MARR"/>
    <property type="match status" value="1"/>
</dbReference>
<dbReference type="RefSeq" id="WP_070177381.1">
    <property type="nucleotide sequence ID" value="NZ_BMJR01000002.1"/>
</dbReference>
<dbReference type="Proteomes" id="UP000176037">
    <property type="component" value="Unassembled WGS sequence"/>
</dbReference>
<dbReference type="PRINTS" id="PR00598">
    <property type="entry name" value="HTHMARR"/>
</dbReference>
<proteinExistence type="predicted"/>
<evidence type="ECO:0000313" key="6">
    <source>
        <dbReference type="Proteomes" id="UP000176037"/>
    </source>
</evidence>
<keyword evidence="3" id="KW-0804">Transcription</keyword>
<evidence type="ECO:0000256" key="2">
    <source>
        <dbReference type="ARBA" id="ARBA00023125"/>
    </source>
</evidence>
<keyword evidence="2" id="KW-0238">DNA-binding</keyword>
<protein>
    <recommendedName>
        <fullName evidence="4">HTH marR-type domain-containing protein</fullName>
    </recommendedName>
</protein>
<organism evidence="5 6">
    <name type="scientific">Alteromonas lipolytica</name>
    <dbReference type="NCBI Taxonomy" id="1856405"/>
    <lineage>
        <taxon>Bacteria</taxon>
        <taxon>Pseudomonadati</taxon>
        <taxon>Pseudomonadota</taxon>
        <taxon>Gammaproteobacteria</taxon>
        <taxon>Alteromonadales</taxon>
        <taxon>Alteromonadaceae</taxon>
        <taxon>Alteromonas/Salinimonas group</taxon>
        <taxon>Alteromonas</taxon>
    </lineage>
</organism>
<dbReference type="InterPro" id="IPR000835">
    <property type="entry name" value="HTH_MarR-typ"/>
</dbReference>
<sequence length="153" mass="17970">MDNQLDRFKPASGHFEYRNFPFYWISRVWSAYSLRMERHLKRAKLNTTTWRIIMILNERGCLSVTELATHAVAKTPTITKAIYKMQEDSIVEIFPSKTDGRVSMVLLTPKGRKILEEIIQDTQKVFHDAYADMSHEEIDNLNYILKKLFANLD</sequence>
<name>A0A1E8FAQ1_9ALTE</name>
<dbReference type="PANTHER" id="PTHR42756:SF1">
    <property type="entry name" value="TRANSCRIPTIONAL REPRESSOR OF EMRAB OPERON"/>
    <property type="match status" value="1"/>
</dbReference>
<dbReference type="EMBL" id="MJIC01000015">
    <property type="protein sequence ID" value="OFI33004.1"/>
    <property type="molecule type" value="Genomic_DNA"/>
</dbReference>
<dbReference type="Pfam" id="PF01047">
    <property type="entry name" value="MarR"/>
    <property type="match status" value="1"/>
</dbReference>
<comment type="caution">
    <text evidence="5">The sequence shown here is derived from an EMBL/GenBank/DDBJ whole genome shotgun (WGS) entry which is preliminary data.</text>
</comment>
<dbReference type="SUPFAM" id="SSF46785">
    <property type="entry name" value="Winged helix' DNA-binding domain"/>
    <property type="match status" value="1"/>
</dbReference>
<feature type="domain" description="HTH marR-type" evidence="4">
    <location>
        <begin position="1"/>
        <end position="150"/>
    </location>
</feature>
<dbReference type="GO" id="GO:0003677">
    <property type="term" value="F:DNA binding"/>
    <property type="evidence" value="ECO:0007669"/>
    <property type="project" value="UniProtKB-KW"/>
</dbReference>
<dbReference type="PANTHER" id="PTHR42756">
    <property type="entry name" value="TRANSCRIPTIONAL REGULATOR, MARR"/>
    <property type="match status" value="1"/>
</dbReference>
<dbReference type="STRING" id="1856405.BFC17_01650"/>
<dbReference type="AlphaFoldDB" id="A0A1E8FAQ1"/>